<proteinExistence type="predicted"/>
<dbReference type="EMBL" id="JAWRLE010000079">
    <property type="protein sequence ID" value="MEB2583587.1"/>
    <property type="molecule type" value="Genomic_DNA"/>
</dbReference>
<dbReference type="RefSeq" id="WP_143328708.1">
    <property type="nucleotide sequence ID" value="NZ_JAWRKY010000001.1"/>
</dbReference>
<name>A0ABU5WZH7_9BURK</name>
<keyword evidence="2" id="KW-1185">Reference proteome</keyword>
<organism evidence="1 2">
    <name type="scientific">Burkholderia anthinoferrum</name>
    <dbReference type="NCBI Taxonomy" id="3090833"/>
    <lineage>
        <taxon>Bacteria</taxon>
        <taxon>Pseudomonadati</taxon>
        <taxon>Pseudomonadota</taxon>
        <taxon>Betaproteobacteria</taxon>
        <taxon>Burkholderiales</taxon>
        <taxon>Burkholderiaceae</taxon>
        <taxon>Burkholderia</taxon>
    </lineage>
</organism>
<reference evidence="1 2" key="1">
    <citation type="journal article" date="2023" name="Front. Microbiol.">
        <title>Genomic analyses of Burkholderia respiratory isolates indicates two evolutionarily distinct B. anthina clades.</title>
        <authorList>
            <person name="Pham A."/>
            <person name="Volmer J.G."/>
            <person name="Chambers D.C."/>
            <person name="Smith D.J."/>
            <person name="Reid D.W."/>
            <person name="Burr L."/>
            <person name="Wells T.J."/>
        </authorList>
    </citation>
    <scope>NUCLEOTIDE SEQUENCE [LARGE SCALE GENOMIC DNA]</scope>
    <source>
        <strain evidence="1 2">BCCIQ07A</strain>
    </source>
</reference>
<evidence type="ECO:0000313" key="1">
    <source>
        <dbReference type="EMBL" id="MEB2583587.1"/>
    </source>
</evidence>
<comment type="caution">
    <text evidence="1">The sequence shown here is derived from an EMBL/GenBank/DDBJ whole genome shotgun (WGS) entry which is preliminary data.</text>
</comment>
<accession>A0ABU5WZH7</accession>
<gene>
    <name evidence="1" type="ORF">SB593_32090</name>
</gene>
<dbReference type="Proteomes" id="UP001304467">
    <property type="component" value="Unassembled WGS sequence"/>
</dbReference>
<protein>
    <submittedName>
        <fullName evidence="1">Uncharacterized protein</fullName>
    </submittedName>
</protein>
<evidence type="ECO:0000313" key="2">
    <source>
        <dbReference type="Proteomes" id="UP001304467"/>
    </source>
</evidence>
<sequence>MTLVNLGLSSDQSTIPRRAAHAQERGLLGLARAAICMSACLDTARHNAAIHFLLGINARPGIVFPVVLSPDIRSTLIRIH</sequence>